<gene>
    <name evidence="3" type="ORF">EES38_01950</name>
</gene>
<feature type="region of interest" description="Disordered" evidence="1">
    <location>
        <begin position="594"/>
        <end position="625"/>
    </location>
</feature>
<feature type="transmembrane region" description="Helical" evidence="2">
    <location>
        <begin position="192"/>
        <end position="213"/>
    </location>
</feature>
<feature type="transmembrane region" description="Helical" evidence="2">
    <location>
        <begin position="450"/>
        <end position="468"/>
    </location>
</feature>
<sequence>MAFDYGSIDLGIKNPFKKDGLVRAITGAVISGLSLYLMISAAGAVKTEMVSGWILAAFGFVLLVFGLNTLGAGVLSMLRYFVGRNHPTSLALNRSKSQSKNAHEEQSYVNYSSDDLKEMLIGRKNTTFEEPHGFLARLLHTVTPKLLFMPYMVRNLGQYLCSAWVSTLIIFVVYGLIAFVTLAGFTGELGDYIFPVYSVYVVFHLLKVWLSAGERISVTRQGQKYVSSFGTKELAKTIAAAILIPVIAAVLIKYGMDLFSLTTKDLDQIRDAIPSLYPILYIFGACIAGVIVTTIAVIMLRRRLELTEPVVEVSELRENWQESVHPNEIFINLDNLVMANRRYKEVPNRVYEELPPNPIEQVAGKGAFHGEMIQEVQPQYKAVEMGKVFDTTRLVSVVLGGFLYVVASILFVALAYAVVDFYVAVKAMGGLGALSLKQFSVLSQNDLSPVIHYILITGFVYAFARILLRVGHLFYAEMLFESNLIYMKIEGTFTESKISTGASIHDSTRSENTLVRSSITPWVVVSRLVTSTFASSGMRNLEFPRYILEMHKSDEELNSIKDDIMSFLKDRESIASITSERDLRNASQIYEINQQSRATSTADNEQQRLKEEAGGYIQRTEESES</sequence>
<dbReference type="EMBL" id="RJVQ01000001">
    <property type="protein sequence ID" value="RQW64827.1"/>
    <property type="molecule type" value="Genomic_DNA"/>
</dbReference>
<keyword evidence="2" id="KW-0472">Membrane</keyword>
<feature type="transmembrane region" description="Helical" evidence="2">
    <location>
        <begin position="394"/>
        <end position="419"/>
    </location>
</feature>
<comment type="caution">
    <text evidence="3">The sequence shown here is derived from an EMBL/GenBank/DDBJ whole genome shotgun (WGS) entry which is preliminary data.</text>
</comment>
<dbReference type="OrthoDB" id="8481281at2"/>
<evidence type="ECO:0000313" key="4">
    <source>
        <dbReference type="Proteomes" id="UP000281112"/>
    </source>
</evidence>
<accession>A0A3N9TKM4</accession>
<keyword evidence="4" id="KW-1185">Reference proteome</keyword>
<evidence type="ECO:0000256" key="2">
    <source>
        <dbReference type="SAM" id="Phobius"/>
    </source>
</evidence>
<reference evidence="3 4" key="1">
    <citation type="submission" date="2018-11" db="EMBL/GenBank/DDBJ databases">
        <title>Vibrio LJC006 sp. nov., isolated from seawater during the bloom of the enteromorpha.</title>
        <authorList>
            <person name="Liang J."/>
        </authorList>
    </citation>
    <scope>NUCLEOTIDE SEQUENCE [LARGE SCALE GENOMIC DNA]</scope>
    <source>
        <strain evidence="3 4">LJC006</strain>
    </source>
</reference>
<organism evidence="3 4">
    <name type="scientific">Vibrio viridaestus</name>
    <dbReference type="NCBI Taxonomy" id="2487322"/>
    <lineage>
        <taxon>Bacteria</taxon>
        <taxon>Pseudomonadati</taxon>
        <taxon>Pseudomonadota</taxon>
        <taxon>Gammaproteobacteria</taxon>
        <taxon>Vibrionales</taxon>
        <taxon>Vibrionaceae</taxon>
        <taxon>Vibrio</taxon>
    </lineage>
</organism>
<feature type="transmembrane region" description="Helical" evidence="2">
    <location>
        <begin position="276"/>
        <end position="300"/>
    </location>
</feature>
<feature type="transmembrane region" description="Helical" evidence="2">
    <location>
        <begin position="234"/>
        <end position="256"/>
    </location>
</feature>
<evidence type="ECO:0000313" key="3">
    <source>
        <dbReference type="EMBL" id="RQW64827.1"/>
    </source>
</evidence>
<feature type="transmembrane region" description="Helical" evidence="2">
    <location>
        <begin position="21"/>
        <end position="44"/>
    </location>
</feature>
<evidence type="ECO:0000256" key="1">
    <source>
        <dbReference type="SAM" id="MobiDB-lite"/>
    </source>
</evidence>
<protein>
    <submittedName>
        <fullName evidence="3">Uncharacterized protein</fullName>
    </submittedName>
</protein>
<dbReference type="Proteomes" id="UP000281112">
    <property type="component" value="Unassembled WGS sequence"/>
</dbReference>
<dbReference type="RefSeq" id="WP_124935477.1">
    <property type="nucleotide sequence ID" value="NZ_RJVQ01000001.1"/>
</dbReference>
<name>A0A3N9TKM4_9VIBR</name>
<keyword evidence="2" id="KW-1133">Transmembrane helix</keyword>
<proteinExistence type="predicted"/>
<feature type="compositionally biased region" description="Polar residues" evidence="1">
    <location>
        <begin position="594"/>
        <end position="604"/>
    </location>
</feature>
<keyword evidence="2" id="KW-0812">Transmembrane</keyword>
<feature type="compositionally biased region" description="Basic and acidic residues" evidence="1">
    <location>
        <begin position="605"/>
        <end position="625"/>
    </location>
</feature>
<feature type="transmembrane region" description="Helical" evidence="2">
    <location>
        <begin position="159"/>
        <end position="186"/>
    </location>
</feature>
<dbReference type="AlphaFoldDB" id="A0A3N9TKM4"/>
<feature type="transmembrane region" description="Helical" evidence="2">
    <location>
        <begin position="50"/>
        <end position="75"/>
    </location>
</feature>